<evidence type="ECO:0000313" key="2">
    <source>
        <dbReference type="EMBL" id="MBA2880020.1"/>
    </source>
</evidence>
<feature type="domain" description="NAD-dependent epimerase/dehydratase" evidence="1">
    <location>
        <begin position="7"/>
        <end position="224"/>
    </location>
</feature>
<organism evidence="2 3">
    <name type="scientific">Desulfosalsimonas propionicica</name>
    <dbReference type="NCBI Taxonomy" id="332175"/>
    <lineage>
        <taxon>Bacteria</taxon>
        <taxon>Pseudomonadati</taxon>
        <taxon>Thermodesulfobacteriota</taxon>
        <taxon>Desulfobacteria</taxon>
        <taxon>Desulfobacterales</taxon>
        <taxon>Desulfosalsimonadaceae</taxon>
        <taxon>Desulfosalsimonas</taxon>
    </lineage>
</organism>
<dbReference type="Proteomes" id="UP000525298">
    <property type="component" value="Unassembled WGS sequence"/>
</dbReference>
<dbReference type="InterPro" id="IPR025354">
    <property type="entry name" value="DUF4258"/>
</dbReference>
<dbReference type="InterPro" id="IPR001509">
    <property type="entry name" value="Epimerase_deHydtase"/>
</dbReference>
<dbReference type="Gene3D" id="3.40.50.720">
    <property type="entry name" value="NAD(P)-binding Rossmann-like Domain"/>
    <property type="match status" value="1"/>
</dbReference>
<dbReference type="Pfam" id="PF14076">
    <property type="entry name" value="DUF4258"/>
    <property type="match status" value="1"/>
</dbReference>
<dbReference type="RefSeq" id="WP_181549694.1">
    <property type="nucleotide sequence ID" value="NZ_JACDUS010000001.1"/>
</dbReference>
<comment type="caution">
    <text evidence="2">The sequence shown here is derived from an EMBL/GenBank/DDBJ whole genome shotgun (WGS) entry which is preliminary data.</text>
</comment>
<evidence type="ECO:0000259" key="1">
    <source>
        <dbReference type="Pfam" id="PF01370"/>
    </source>
</evidence>
<name>A0A7W0C6B7_9BACT</name>
<reference evidence="2 3" key="1">
    <citation type="submission" date="2020-07" db="EMBL/GenBank/DDBJ databases">
        <title>Genomic Encyclopedia of Type Strains, Phase IV (KMG-IV): sequencing the most valuable type-strain genomes for metagenomic binning, comparative biology and taxonomic classification.</title>
        <authorList>
            <person name="Goeker M."/>
        </authorList>
    </citation>
    <scope>NUCLEOTIDE SEQUENCE [LARGE SCALE GENOMIC DNA]</scope>
    <source>
        <strain evidence="2 3">DSM 17721</strain>
    </source>
</reference>
<dbReference type="AlphaFoldDB" id="A0A7W0C6B7"/>
<proteinExistence type="predicted"/>
<accession>A0A7W0C6B7</accession>
<dbReference type="InterPro" id="IPR036291">
    <property type="entry name" value="NAD(P)-bd_dom_sf"/>
</dbReference>
<dbReference type="CDD" id="cd05232">
    <property type="entry name" value="UDP_G4E_4_SDR_e"/>
    <property type="match status" value="1"/>
</dbReference>
<dbReference type="PANTHER" id="PTHR43245">
    <property type="entry name" value="BIFUNCTIONAL POLYMYXIN RESISTANCE PROTEIN ARNA"/>
    <property type="match status" value="1"/>
</dbReference>
<dbReference type="EMBL" id="JACDUS010000001">
    <property type="protein sequence ID" value="MBA2880020.1"/>
    <property type="molecule type" value="Genomic_DNA"/>
</dbReference>
<sequence>MQNVKLFITGATGFIGRRLCEVIPEKGFAVRPALRRALDTDGIVVGDLGPATDWSAGLNGVDAVVHLAARVHVMVDKAGDPLAEFRRVNVAGTLNLARQAAGAGVKRLVFLSSVKVNGEATEFGRPFTVQDAPAPQDPYAISKFEAEQGLRQVEKETGLEVVIIRPPLVYGPGVKANFLRLMQAVQKGLPLPLGLVRNRRSMVALDNLVDLIGVCLEHPAAGGQTFLVSDGEDLSTPELIRRLAQAMGKKARLLPVPPALLRLGGSVIGKRAEVERLIGSLQVDIGHTCEKLGWRPVISVDEAIRRCVGESVSQLRRCGDAGIMEIDFGKIQDIVRNDQHRLTLHAVERLIERNIQPTEIKEAILNGEIIESYPDDKYGPSCLVSGISHRRKALHVQCSVDPVWIITAYDPALSPGRWDKNFKKRKSE</sequence>
<dbReference type="InterPro" id="IPR050177">
    <property type="entry name" value="Lipid_A_modif_metabolic_enz"/>
</dbReference>
<dbReference type="Pfam" id="PF01370">
    <property type="entry name" value="Epimerase"/>
    <property type="match status" value="1"/>
</dbReference>
<evidence type="ECO:0000313" key="3">
    <source>
        <dbReference type="Proteomes" id="UP000525298"/>
    </source>
</evidence>
<keyword evidence="3" id="KW-1185">Reference proteome</keyword>
<gene>
    <name evidence="2" type="ORF">HNR65_000327</name>
</gene>
<protein>
    <submittedName>
        <fullName evidence="2">Nucleoside-diphosphate-sugar epimerase</fullName>
    </submittedName>
</protein>
<dbReference type="SUPFAM" id="SSF51735">
    <property type="entry name" value="NAD(P)-binding Rossmann-fold domains"/>
    <property type="match status" value="1"/>
</dbReference>
<dbReference type="PANTHER" id="PTHR43245:SF58">
    <property type="entry name" value="BLL5923 PROTEIN"/>
    <property type="match status" value="1"/>
</dbReference>